<organism evidence="2 5">
    <name type="scientific">Eikenella corrodens</name>
    <dbReference type="NCBI Taxonomy" id="539"/>
    <lineage>
        <taxon>Bacteria</taxon>
        <taxon>Pseudomonadati</taxon>
        <taxon>Pseudomonadota</taxon>
        <taxon>Betaproteobacteria</taxon>
        <taxon>Neisseriales</taxon>
        <taxon>Neisseriaceae</taxon>
        <taxon>Eikenella</taxon>
    </lineage>
</organism>
<reference evidence="5 6" key="1">
    <citation type="submission" date="2016-05" db="EMBL/GenBank/DDBJ databases">
        <title>Draft genome of Corynebacterium afermentans subsp. afermentans LCDC 88199T.</title>
        <authorList>
            <person name="Bernier A.-M."/>
            <person name="Bernard K."/>
        </authorList>
    </citation>
    <scope>NUCLEOTIDE SEQUENCE [LARGE SCALE GENOMIC DNA]</scope>
    <source>
        <strain evidence="6">NML01-0328</strain>
        <strain evidence="5">NML04-0072</strain>
        <strain evidence="7">NML120819</strain>
    </source>
</reference>
<dbReference type="OrthoDB" id="9814284at2"/>
<accession>A0A1A9RR32</accession>
<evidence type="ECO:0000313" key="5">
    <source>
        <dbReference type="Proteomes" id="UP000077589"/>
    </source>
</evidence>
<evidence type="ECO:0000313" key="8">
    <source>
        <dbReference type="Proteomes" id="UP000215465"/>
    </source>
</evidence>
<dbReference type="GeneID" id="60769994"/>
<evidence type="ECO:0000313" key="7">
    <source>
        <dbReference type="Proteomes" id="UP000078103"/>
    </source>
</evidence>
<dbReference type="PANTHER" id="PTHR38453:SF1">
    <property type="entry name" value="CYTOPLASMIC PROTEIN"/>
    <property type="match status" value="1"/>
</dbReference>
<dbReference type="PANTHER" id="PTHR38453">
    <property type="entry name" value="CYTOPLASMIC PROTEIN-RELATED"/>
    <property type="match status" value="1"/>
</dbReference>
<dbReference type="EMBL" id="LXSG01000013">
    <property type="protein sequence ID" value="OAM22198.1"/>
    <property type="molecule type" value="Genomic_DNA"/>
</dbReference>
<dbReference type="Pfam" id="PF04328">
    <property type="entry name" value="Sel_put"/>
    <property type="match status" value="1"/>
</dbReference>
<dbReference type="Proteomes" id="UP000077589">
    <property type="component" value="Unassembled WGS sequence"/>
</dbReference>
<reference evidence="2" key="2">
    <citation type="submission" date="2016-05" db="EMBL/GenBank/DDBJ databases">
        <authorList>
            <person name="Lavstsen T."/>
            <person name="Jespersen J.S."/>
        </authorList>
    </citation>
    <scope>NUCLEOTIDE SEQUENCE</scope>
    <source>
        <strain evidence="1">NML01-0328</strain>
        <strain evidence="2">NML04-0072</strain>
        <strain evidence="3">NML120819</strain>
    </source>
</reference>
<dbReference type="Proteomes" id="UP000078103">
    <property type="component" value="Unassembled WGS sequence"/>
</dbReference>
<dbReference type="Proteomes" id="UP000215465">
    <property type="component" value="Chromosome 1"/>
</dbReference>
<protein>
    <submittedName>
        <fullName evidence="4">Uncharacterized small protein</fullName>
    </submittedName>
</protein>
<evidence type="ECO:0000313" key="4">
    <source>
        <dbReference type="EMBL" id="SNW08582.1"/>
    </source>
</evidence>
<dbReference type="AlphaFoldDB" id="A0A1A9RR32"/>
<dbReference type="EMBL" id="LXSH01000011">
    <property type="protein sequence ID" value="OAM23819.1"/>
    <property type="molecule type" value="Genomic_DNA"/>
</dbReference>
<evidence type="ECO:0000313" key="1">
    <source>
        <dbReference type="EMBL" id="OAM17475.1"/>
    </source>
</evidence>
<dbReference type="RefSeq" id="WP_003824655.1">
    <property type="nucleotide sequence ID" value="NZ_CAJPRZ010000008.1"/>
</dbReference>
<sequence>MKHKLKQRLHQAWKTAKLTANLMVGVPDYANYVARQRRYNPNAPVMTEQQFADYCRKRRCGANGGRCC</sequence>
<dbReference type="Proteomes" id="UP000078003">
    <property type="component" value="Unassembled WGS sequence"/>
</dbReference>
<evidence type="ECO:0000313" key="2">
    <source>
        <dbReference type="EMBL" id="OAM22198.1"/>
    </source>
</evidence>
<evidence type="ECO:0000313" key="6">
    <source>
        <dbReference type="Proteomes" id="UP000078003"/>
    </source>
</evidence>
<reference evidence="4 8" key="3">
    <citation type="submission" date="2017-06" db="EMBL/GenBank/DDBJ databases">
        <authorList>
            <consortium name="Pathogen Informatics"/>
        </authorList>
    </citation>
    <scope>NUCLEOTIDE SEQUENCE [LARGE SCALE GENOMIC DNA]</scope>
    <source>
        <strain evidence="4 8">NCTC10596</strain>
    </source>
</reference>
<dbReference type="EMBL" id="LT906482">
    <property type="protein sequence ID" value="SNW08582.1"/>
    <property type="molecule type" value="Genomic_DNA"/>
</dbReference>
<dbReference type="InterPro" id="IPR007423">
    <property type="entry name" value="Sel_put"/>
</dbReference>
<gene>
    <name evidence="1" type="ORF">A7P85_03795</name>
    <name evidence="3" type="ORF">A7P89_02720</name>
    <name evidence="2" type="ORF">A7P90_01925</name>
    <name evidence="4" type="ORF">SAMEA4412678_01105</name>
</gene>
<name>A0A1A9RR32_EIKCO</name>
<evidence type="ECO:0000313" key="3">
    <source>
        <dbReference type="EMBL" id="OAM23819.1"/>
    </source>
</evidence>
<dbReference type="STRING" id="539.A7P85_03795"/>
<dbReference type="KEGG" id="ecor:SAMEA4412678_1105"/>
<dbReference type="EMBL" id="LXSF01000002">
    <property type="protein sequence ID" value="OAM17475.1"/>
    <property type="molecule type" value="Genomic_DNA"/>
</dbReference>
<proteinExistence type="predicted"/>